<dbReference type="Proteomes" id="UP001646157">
    <property type="component" value="Unassembled WGS sequence"/>
</dbReference>
<protein>
    <submittedName>
        <fullName evidence="1">DnaJ-class molecular chaperone</fullName>
    </submittedName>
</protein>
<comment type="caution">
    <text evidence="1">The sequence shown here is derived from an EMBL/GenBank/DDBJ whole genome shotgun (WGS) entry which is preliminary data.</text>
</comment>
<dbReference type="SUPFAM" id="SSF57938">
    <property type="entry name" value="DnaJ/Hsp40 cysteine-rich domain"/>
    <property type="match status" value="1"/>
</dbReference>
<proteinExistence type="predicted"/>
<gene>
    <name evidence="1" type="ORF">JOC86_002133</name>
</gene>
<evidence type="ECO:0000313" key="2">
    <source>
        <dbReference type="Proteomes" id="UP001646157"/>
    </source>
</evidence>
<name>A0ABS2NCM1_9BACI</name>
<sequence>MGLLNAINEWRTSRYENHVSKMKEANNCPECRGRGFLLYPANEYSYSADQFNCNGCNGSGLYSDWDNLR</sequence>
<organism evidence="1 2">
    <name type="scientific">Rossellomorea pakistanensis</name>
    <dbReference type="NCBI Taxonomy" id="992288"/>
    <lineage>
        <taxon>Bacteria</taxon>
        <taxon>Bacillati</taxon>
        <taxon>Bacillota</taxon>
        <taxon>Bacilli</taxon>
        <taxon>Bacillales</taxon>
        <taxon>Bacillaceae</taxon>
        <taxon>Rossellomorea</taxon>
    </lineage>
</organism>
<evidence type="ECO:0000313" key="1">
    <source>
        <dbReference type="EMBL" id="MBM7585591.1"/>
    </source>
</evidence>
<reference evidence="1 2" key="1">
    <citation type="submission" date="2021-01" db="EMBL/GenBank/DDBJ databases">
        <title>Genomic Encyclopedia of Type Strains, Phase IV (KMG-IV): sequencing the most valuable type-strain genomes for metagenomic binning, comparative biology and taxonomic classification.</title>
        <authorList>
            <person name="Goeker M."/>
        </authorList>
    </citation>
    <scope>NUCLEOTIDE SEQUENCE [LARGE SCALE GENOMIC DNA]</scope>
    <source>
        <strain evidence="1 2">DSM 24834</strain>
    </source>
</reference>
<accession>A0ABS2NCM1</accession>
<keyword evidence="2" id="KW-1185">Reference proteome</keyword>
<dbReference type="RefSeq" id="WP_205171878.1">
    <property type="nucleotide sequence ID" value="NZ_JAFBDZ010000002.1"/>
</dbReference>
<dbReference type="EMBL" id="JAFBDZ010000002">
    <property type="protein sequence ID" value="MBM7585591.1"/>
    <property type="molecule type" value="Genomic_DNA"/>
</dbReference>
<dbReference type="InterPro" id="IPR036410">
    <property type="entry name" value="HSP_DnaJ_Cys-rich_dom_sf"/>
</dbReference>